<accession>A0A368FDY0</accession>
<gene>
    <name evidence="7" type="ORF">ANCCAN_24433</name>
</gene>
<keyword evidence="8" id="KW-1185">Reference proteome</keyword>
<evidence type="ECO:0000256" key="5">
    <source>
        <dbReference type="ARBA" id="ARBA00023136"/>
    </source>
</evidence>
<dbReference type="STRING" id="29170.A0A368FDY0"/>
<dbReference type="OrthoDB" id="5862616at2759"/>
<dbReference type="InterPro" id="IPR030417">
    <property type="entry name" value="MS4A"/>
</dbReference>
<evidence type="ECO:0000256" key="6">
    <source>
        <dbReference type="SAM" id="Phobius"/>
    </source>
</evidence>
<feature type="transmembrane region" description="Helical" evidence="6">
    <location>
        <begin position="21"/>
        <end position="44"/>
    </location>
</feature>
<dbReference type="PANTHER" id="PTHR23320">
    <property type="entry name" value="MEMBRANE-SPANNING 4-DOMAINS SUBFAMILY A MS4A -RELATED"/>
    <property type="match status" value="1"/>
</dbReference>
<evidence type="ECO:0000256" key="4">
    <source>
        <dbReference type="ARBA" id="ARBA00022989"/>
    </source>
</evidence>
<evidence type="ECO:0000313" key="8">
    <source>
        <dbReference type="Proteomes" id="UP000252519"/>
    </source>
</evidence>
<protein>
    <submittedName>
        <fullName evidence="7">Uncharacterized protein</fullName>
    </submittedName>
</protein>
<dbReference type="EMBL" id="JOJR01001778">
    <property type="protein sequence ID" value="RCN29798.1"/>
    <property type="molecule type" value="Genomic_DNA"/>
</dbReference>
<feature type="transmembrane region" description="Helical" evidence="6">
    <location>
        <begin position="234"/>
        <end position="251"/>
    </location>
</feature>
<feature type="transmembrane region" description="Helical" evidence="6">
    <location>
        <begin position="165"/>
        <end position="184"/>
    </location>
</feature>
<keyword evidence="3 6" id="KW-0812">Transmembrane</keyword>
<keyword evidence="4 6" id="KW-1133">Transmembrane helix</keyword>
<proteinExistence type="inferred from homology"/>
<keyword evidence="5 6" id="KW-0472">Membrane</keyword>
<comment type="subcellular location">
    <subcellularLocation>
        <location evidence="1">Membrane</location>
        <topology evidence="1">Multi-pass membrane protein</topology>
    </subcellularLocation>
</comment>
<dbReference type="Proteomes" id="UP000252519">
    <property type="component" value="Unassembled WGS sequence"/>
</dbReference>
<feature type="transmembrane region" description="Helical" evidence="6">
    <location>
        <begin position="258"/>
        <end position="280"/>
    </location>
</feature>
<dbReference type="AlphaFoldDB" id="A0A368FDY0"/>
<dbReference type="PANTHER" id="PTHR23320:SF173">
    <property type="entry name" value="MARVEL DOMAIN-CONTAINING PROTEIN-RELATED"/>
    <property type="match status" value="1"/>
</dbReference>
<reference evidence="7 8" key="1">
    <citation type="submission" date="2014-10" db="EMBL/GenBank/DDBJ databases">
        <title>Draft genome of the hookworm Ancylostoma caninum.</title>
        <authorList>
            <person name="Mitreva M."/>
        </authorList>
    </citation>
    <scope>NUCLEOTIDE SEQUENCE [LARGE SCALE GENOMIC DNA]</scope>
    <source>
        <strain evidence="7 8">Baltimore</strain>
    </source>
</reference>
<feature type="transmembrane region" description="Helical" evidence="6">
    <location>
        <begin position="64"/>
        <end position="81"/>
    </location>
</feature>
<sequence length="384" mass="42360">MQLNYLKGARLSETSTVKMLSVLKALAQCHVVLGLIMLILSTLADYVSSRINTIRMYGLEECCSFYFIVTGLVGLCGAASYRRGLVITFLVMSIHAIIIFVPAIIIVSSFDIHFYQHECWGECDWHLLATSLPRNSRCQIMCGDHVDDNMRVSMTRLGTDYRLDAGLIAAAILELLLALATTIISSRTICSTVRALAQCHVVLGLIMLILSTLADYVSSRINTIRMYGLEECCSFYFIVTGLVGLCGAASYRRGLVITFLVMSIHAIIIFVPAIIIVSSFDIHFYQHECWGECDWHLLATSLPRNSRCQIMCGDHVDDNMRVSMTRLGTDYRLDAGLIAAAILELLLALATTIISSRTICSTVRGPSVEMVPLNGDTTSMSRGP</sequence>
<feature type="transmembrane region" description="Helical" evidence="6">
    <location>
        <begin position="335"/>
        <end position="354"/>
    </location>
</feature>
<comment type="caution">
    <text evidence="7">The sequence shown here is derived from an EMBL/GenBank/DDBJ whole genome shotgun (WGS) entry which is preliminary data.</text>
</comment>
<evidence type="ECO:0000256" key="2">
    <source>
        <dbReference type="ARBA" id="ARBA00009565"/>
    </source>
</evidence>
<feature type="transmembrane region" description="Helical" evidence="6">
    <location>
        <begin position="196"/>
        <end position="214"/>
    </location>
</feature>
<dbReference type="InterPro" id="IPR007237">
    <property type="entry name" value="CD20-like"/>
</dbReference>
<name>A0A368FDY0_ANCCA</name>
<organism evidence="7 8">
    <name type="scientific">Ancylostoma caninum</name>
    <name type="common">Dog hookworm</name>
    <dbReference type="NCBI Taxonomy" id="29170"/>
    <lineage>
        <taxon>Eukaryota</taxon>
        <taxon>Metazoa</taxon>
        <taxon>Ecdysozoa</taxon>
        <taxon>Nematoda</taxon>
        <taxon>Chromadorea</taxon>
        <taxon>Rhabditida</taxon>
        <taxon>Rhabditina</taxon>
        <taxon>Rhabditomorpha</taxon>
        <taxon>Strongyloidea</taxon>
        <taxon>Ancylostomatidae</taxon>
        <taxon>Ancylostomatinae</taxon>
        <taxon>Ancylostoma</taxon>
    </lineage>
</organism>
<dbReference type="Pfam" id="PF04103">
    <property type="entry name" value="CD20"/>
    <property type="match status" value="2"/>
</dbReference>
<dbReference type="GO" id="GO:0016020">
    <property type="term" value="C:membrane"/>
    <property type="evidence" value="ECO:0007669"/>
    <property type="project" value="UniProtKB-SubCell"/>
</dbReference>
<evidence type="ECO:0000256" key="1">
    <source>
        <dbReference type="ARBA" id="ARBA00004141"/>
    </source>
</evidence>
<comment type="similarity">
    <text evidence="2">Belongs to the MS4A family.</text>
</comment>
<evidence type="ECO:0000313" key="7">
    <source>
        <dbReference type="EMBL" id="RCN29798.1"/>
    </source>
</evidence>
<evidence type="ECO:0000256" key="3">
    <source>
        <dbReference type="ARBA" id="ARBA00022692"/>
    </source>
</evidence>
<feature type="transmembrane region" description="Helical" evidence="6">
    <location>
        <begin position="88"/>
        <end position="110"/>
    </location>
</feature>